<evidence type="ECO:0000256" key="1">
    <source>
        <dbReference type="ARBA" id="ARBA00023015"/>
    </source>
</evidence>
<dbReference type="GO" id="GO:0003677">
    <property type="term" value="F:DNA binding"/>
    <property type="evidence" value="ECO:0007669"/>
    <property type="project" value="UniProtKB-KW"/>
</dbReference>
<dbReference type="InterPro" id="IPR018334">
    <property type="entry name" value="ArsR_HTH"/>
</dbReference>
<keyword evidence="2" id="KW-0238">DNA-binding</keyword>
<dbReference type="GO" id="GO:0003700">
    <property type="term" value="F:DNA-binding transcription factor activity"/>
    <property type="evidence" value="ECO:0007669"/>
    <property type="project" value="InterPro"/>
</dbReference>
<dbReference type="Gene3D" id="1.10.10.10">
    <property type="entry name" value="Winged helix-like DNA-binding domain superfamily/Winged helix DNA-binding domain"/>
    <property type="match status" value="1"/>
</dbReference>
<protein>
    <submittedName>
        <fullName evidence="5">Transcriptional regulator</fullName>
    </submittedName>
</protein>
<dbReference type="CDD" id="cd00090">
    <property type="entry name" value="HTH_ARSR"/>
    <property type="match status" value="1"/>
</dbReference>
<comment type="caution">
    <text evidence="5">The sequence shown here is derived from an EMBL/GenBank/DDBJ whole genome shotgun (WGS) entry which is preliminary data.</text>
</comment>
<keyword evidence="3" id="KW-0804">Transcription</keyword>
<dbReference type="NCBIfam" id="NF033788">
    <property type="entry name" value="HTH_metalloreg"/>
    <property type="match status" value="1"/>
</dbReference>
<dbReference type="Proteomes" id="UP000256562">
    <property type="component" value="Unassembled WGS sequence"/>
</dbReference>
<dbReference type="OrthoDB" id="9798835at2"/>
<dbReference type="InterPro" id="IPR011991">
    <property type="entry name" value="ArsR-like_HTH"/>
</dbReference>
<dbReference type="Pfam" id="PF01022">
    <property type="entry name" value="HTH_5"/>
    <property type="match status" value="1"/>
</dbReference>
<organism evidence="5 6">
    <name type="scientific">Staphylococcus felis</name>
    <dbReference type="NCBI Taxonomy" id="46127"/>
    <lineage>
        <taxon>Bacteria</taxon>
        <taxon>Bacillati</taxon>
        <taxon>Bacillota</taxon>
        <taxon>Bacilli</taxon>
        <taxon>Bacillales</taxon>
        <taxon>Staphylococcaceae</taxon>
        <taxon>Staphylococcus</taxon>
    </lineage>
</organism>
<dbReference type="AlphaFoldDB" id="A0A3E0ILY0"/>
<dbReference type="PRINTS" id="PR00778">
    <property type="entry name" value="HTHARSR"/>
</dbReference>
<dbReference type="InterPro" id="IPR051081">
    <property type="entry name" value="HTH_MetalResp_TranReg"/>
</dbReference>
<dbReference type="EMBL" id="QKXQ01000552">
    <property type="protein sequence ID" value="REH91284.1"/>
    <property type="molecule type" value="Genomic_DNA"/>
</dbReference>
<dbReference type="InterPro" id="IPR036388">
    <property type="entry name" value="WH-like_DNA-bd_sf"/>
</dbReference>
<dbReference type="InterPro" id="IPR036390">
    <property type="entry name" value="WH_DNA-bd_sf"/>
</dbReference>
<proteinExistence type="predicted"/>
<evidence type="ECO:0000259" key="4">
    <source>
        <dbReference type="PROSITE" id="PS50987"/>
    </source>
</evidence>
<keyword evidence="1" id="KW-0805">Transcription regulation</keyword>
<dbReference type="PANTHER" id="PTHR33154">
    <property type="entry name" value="TRANSCRIPTIONAL REGULATOR, ARSR FAMILY"/>
    <property type="match status" value="1"/>
</dbReference>
<evidence type="ECO:0000256" key="2">
    <source>
        <dbReference type="ARBA" id="ARBA00023125"/>
    </source>
</evidence>
<feature type="domain" description="HTH arsR-type" evidence="4">
    <location>
        <begin position="1"/>
        <end position="92"/>
    </location>
</feature>
<evidence type="ECO:0000313" key="6">
    <source>
        <dbReference type="Proteomes" id="UP000256562"/>
    </source>
</evidence>
<dbReference type="RefSeq" id="WP_116095125.1">
    <property type="nucleotide sequence ID" value="NZ_QKXQ01000552.1"/>
</dbReference>
<accession>A0A3E0ILY0</accession>
<dbReference type="InterPro" id="IPR001845">
    <property type="entry name" value="HTH_ArsR_DNA-bd_dom"/>
</dbReference>
<dbReference type="SMART" id="SM00418">
    <property type="entry name" value="HTH_ARSR"/>
    <property type="match status" value="1"/>
</dbReference>
<dbReference type="SUPFAM" id="SSF46785">
    <property type="entry name" value="Winged helix' DNA-binding domain"/>
    <property type="match status" value="1"/>
</dbReference>
<dbReference type="PROSITE" id="PS50987">
    <property type="entry name" value="HTH_ARSR_2"/>
    <property type="match status" value="1"/>
</dbReference>
<gene>
    <name evidence="5" type="ORF">DOS83_11610</name>
</gene>
<evidence type="ECO:0000256" key="3">
    <source>
        <dbReference type="ARBA" id="ARBA00023163"/>
    </source>
</evidence>
<sequence>MDYQVLANALKIVADSNRLEILDILSCGERCGCDLLEHFSFSQPTLSHHMKVLKAHQLVTCQKVGTKMMYRLNDNKMQELINQLQMIHRNSQPCVCDALPKGVCE</sequence>
<reference evidence="5 6" key="1">
    <citation type="journal article" date="2018" name="Vet. Microbiol.">
        <title>Characterisation of Staphylococcus felis isolated from cats using whole genome sequencing.</title>
        <authorList>
            <person name="Worthing K."/>
            <person name="Pang S."/>
            <person name="Trott D.J."/>
            <person name="Abraham S."/>
            <person name="Coombs G.W."/>
            <person name="Jordan D."/>
            <person name="McIntyre L."/>
            <person name="Davies M.R."/>
            <person name="Norris J."/>
        </authorList>
    </citation>
    <scope>NUCLEOTIDE SEQUENCE [LARGE SCALE GENOMIC DNA]</scope>
    <source>
        <strain evidence="5 6">F9</strain>
    </source>
</reference>
<evidence type="ECO:0000313" key="5">
    <source>
        <dbReference type="EMBL" id="REH91284.1"/>
    </source>
</evidence>
<name>A0A3E0ILY0_9STAP</name>
<dbReference type="PROSITE" id="PS00846">
    <property type="entry name" value="HTH_ARSR_1"/>
    <property type="match status" value="1"/>
</dbReference>
<dbReference type="PANTHER" id="PTHR33154:SF18">
    <property type="entry name" value="ARSENICAL RESISTANCE OPERON REPRESSOR"/>
    <property type="match status" value="1"/>
</dbReference>